<proteinExistence type="predicted"/>
<accession>A0A1H4A9G0</accession>
<feature type="transmembrane region" description="Helical" evidence="1">
    <location>
        <begin position="66"/>
        <end position="84"/>
    </location>
</feature>
<dbReference type="Pfam" id="PF24396">
    <property type="entry name" value="DUF7541"/>
    <property type="match status" value="1"/>
</dbReference>
<keyword evidence="1" id="KW-1133">Transmembrane helix</keyword>
<feature type="transmembrane region" description="Helical" evidence="1">
    <location>
        <begin position="96"/>
        <end position="114"/>
    </location>
</feature>
<keyword evidence="1" id="KW-0472">Membrane</keyword>
<evidence type="ECO:0000313" key="3">
    <source>
        <dbReference type="Proteomes" id="UP000236755"/>
    </source>
</evidence>
<sequence length="133" mass="13717">MMVDESNATSATKTSPWPMLVAVGFALSEVGIFLGLRPVSVAGLLLFVGAVAGVLADSGYVTRTSVSVGIQGLVLIVLGAALIVEEQTGTTVRGESVVLAGALSLVGTLLWAGIARWRRRTESITEPSETTSD</sequence>
<feature type="transmembrane region" description="Helical" evidence="1">
    <location>
        <begin position="41"/>
        <end position="60"/>
    </location>
</feature>
<dbReference type="Proteomes" id="UP000236755">
    <property type="component" value="Unassembled WGS sequence"/>
</dbReference>
<feature type="transmembrane region" description="Helical" evidence="1">
    <location>
        <begin position="15"/>
        <end position="34"/>
    </location>
</feature>
<keyword evidence="3" id="KW-1185">Reference proteome</keyword>
<protein>
    <submittedName>
        <fullName evidence="2">Uncharacterized protein</fullName>
    </submittedName>
</protein>
<evidence type="ECO:0000256" key="1">
    <source>
        <dbReference type="SAM" id="Phobius"/>
    </source>
</evidence>
<dbReference type="EMBL" id="FNQT01000005">
    <property type="protein sequence ID" value="SEA32629.1"/>
    <property type="molecule type" value="Genomic_DNA"/>
</dbReference>
<gene>
    <name evidence="2" type="ORF">SAMN04488065_2677</name>
</gene>
<evidence type="ECO:0000313" key="2">
    <source>
        <dbReference type="EMBL" id="SEA32629.1"/>
    </source>
</evidence>
<name>A0A1H4A9G0_9EURY</name>
<organism evidence="2 3">
    <name type="scientific">Haloplanus vescus</name>
    <dbReference type="NCBI Taxonomy" id="555874"/>
    <lineage>
        <taxon>Archaea</taxon>
        <taxon>Methanobacteriati</taxon>
        <taxon>Methanobacteriota</taxon>
        <taxon>Stenosarchaea group</taxon>
        <taxon>Halobacteria</taxon>
        <taxon>Halobacteriales</taxon>
        <taxon>Haloferacaceae</taxon>
        <taxon>Haloplanus</taxon>
    </lineage>
</organism>
<dbReference type="AlphaFoldDB" id="A0A1H4A9G0"/>
<keyword evidence="1" id="KW-0812">Transmembrane</keyword>
<dbReference type="InterPro" id="IPR055963">
    <property type="entry name" value="DUF7541"/>
</dbReference>
<dbReference type="STRING" id="555874.SAMN04488065_2677"/>
<reference evidence="2 3" key="1">
    <citation type="submission" date="2016-10" db="EMBL/GenBank/DDBJ databases">
        <authorList>
            <person name="de Groot N.N."/>
        </authorList>
    </citation>
    <scope>NUCLEOTIDE SEQUENCE [LARGE SCALE GENOMIC DNA]</scope>
    <source>
        <strain evidence="2 3">CGMCC 1.8712</strain>
    </source>
</reference>